<dbReference type="AlphaFoldDB" id="A0A518CSM5"/>
<dbReference type="PANTHER" id="PTHR35889">
    <property type="entry name" value="CYCLOINULO-OLIGOSACCHARIDE FRUCTANOTRANSFERASE-RELATED"/>
    <property type="match status" value="1"/>
</dbReference>
<dbReference type="KEGG" id="plon:Pla110_39730"/>
<evidence type="ECO:0000259" key="2">
    <source>
        <dbReference type="SMART" id="SM00635"/>
    </source>
</evidence>
<feature type="domain" description="BIG2" evidence="2">
    <location>
        <begin position="246"/>
        <end position="327"/>
    </location>
</feature>
<dbReference type="EMBL" id="CP036281">
    <property type="protein sequence ID" value="QDU82218.1"/>
    <property type="molecule type" value="Genomic_DNA"/>
</dbReference>
<dbReference type="Pfam" id="PF02368">
    <property type="entry name" value="Big_2"/>
    <property type="match status" value="1"/>
</dbReference>
<dbReference type="PANTHER" id="PTHR35889:SF3">
    <property type="entry name" value="F-BOX DOMAIN-CONTAINING PROTEIN"/>
    <property type="match status" value="1"/>
</dbReference>
<keyword evidence="1" id="KW-1133">Transmembrane helix</keyword>
<evidence type="ECO:0000313" key="3">
    <source>
        <dbReference type="EMBL" id="QDU82218.1"/>
    </source>
</evidence>
<dbReference type="InterPro" id="IPR008964">
    <property type="entry name" value="Invasin/intimin_cell_adhesion"/>
</dbReference>
<dbReference type="Proteomes" id="UP000317178">
    <property type="component" value="Chromosome"/>
</dbReference>
<dbReference type="InterPro" id="IPR003343">
    <property type="entry name" value="Big_2"/>
</dbReference>
<dbReference type="Pfam" id="PF07583">
    <property type="entry name" value="PSCyt2"/>
    <property type="match status" value="1"/>
</dbReference>
<feature type="transmembrane region" description="Helical" evidence="1">
    <location>
        <begin position="21"/>
        <end position="38"/>
    </location>
</feature>
<dbReference type="Pfam" id="PF07587">
    <property type="entry name" value="PSD1"/>
    <property type="match status" value="1"/>
</dbReference>
<name>A0A518CSM5_9PLAN</name>
<keyword evidence="1" id="KW-0812">Transmembrane</keyword>
<evidence type="ECO:0000313" key="4">
    <source>
        <dbReference type="Proteomes" id="UP000317178"/>
    </source>
</evidence>
<dbReference type="Gene3D" id="2.60.40.1080">
    <property type="match status" value="1"/>
</dbReference>
<sequence length="852" mass="96021">MIIRLVQHHQYQSTQRARTTRRLLCMGVFVLLAVAFTTKNIVAEETGITVLPETVTLHGQEARHSFLVQKRTGVDLNEQIQSGLDFKISDEQIAKIVDGMIVPVSNGEAVIQISSSDDESQTAEMKVVVTGADQQEPWMFERHVQSVLTKAGCNGGACHGALAGKGGFRLSLRGYDSATDFHTIVKQARGRRVELSDPGRSLILAKPSGGIPHKGGLRFNTDSREYQILSEWVAAGATYKRDTEATMDRLEILPERVTLKADTTQQLLVRAYYSDGTIDDVTQWTKFISANDAVAQVDEDGVVTVVGAGEGAITALFRSQPAIARVTSPYENEVPEEIYAESPRQNFVDELVLKQLQRLNLPPSPRANDEVFLRRVYVDTIGTLPTQEEVVVFLNDPAPDKRVRAVDSLLSRPEFIDYWTYKWADILLLNGTKLRPKALKTYYTWLRDHVEQNTPWDELVREILVAQGSSVENGATNFYALHQEPELMAENASQAFLGLSIGCAKCHNHPLEKWTNDQYYAMANMFARVRAKGWGGEGRNGDGLRTLYVSTKGDLIQPLTGEPQPPSPLDGEALEFDDPSDRRIHLAKWLTAPENPYFARSITNRVWANFMGVGLVEQIDDMRVTNPASNEELLSKLSDHLVANEFNVKELIRVVLQSEAYQRSSEPLPGNEEETRFYSRYYPRRMMAEVLLDAISQVTNVTDQFNEIEFPGADMMDTDFYPDGTRAIQLYDSAVKSYFLKTFGRNQRLITCECERSDEPTMVQVLHLSNGDTINKKLQSDKSIIQLLLQAEMSNEEIIEQAFLKTLCRYPTEEEQQKLASYLAEATGDQRRLALEDLHWSLMTSREFLFNH</sequence>
<reference evidence="3 4" key="1">
    <citation type="submission" date="2019-02" db="EMBL/GenBank/DDBJ databases">
        <title>Deep-cultivation of Planctomycetes and their phenomic and genomic characterization uncovers novel biology.</title>
        <authorList>
            <person name="Wiegand S."/>
            <person name="Jogler M."/>
            <person name="Boedeker C."/>
            <person name="Pinto D."/>
            <person name="Vollmers J."/>
            <person name="Rivas-Marin E."/>
            <person name="Kohn T."/>
            <person name="Peeters S.H."/>
            <person name="Heuer A."/>
            <person name="Rast P."/>
            <person name="Oberbeckmann S."/>
            <person name="Bunk B."/>
            <person name="Jeske O."/>
            <person name="Meyerdierks A."/>
            <person name="Storesund J.E."/>
            <person name="Kallscheuer N."/>
            <person name="Luecker S."/>
            <person name="Lage O.M."/>
            <person name="Pohl T."/>
            <person name="Merkel B.J."/>
            <person name="Hornburger P."/>
            <person name="Mueller R.-W."/>
            <person name="Bruemmer F."/>
            <person name="Labrenz M."/>
            <person name="Spormann A.M."/>
            <person name="Op den Camp H."/>
            <person name="Overmann J."/>
            <person name="Amann R."/>
            <person name="Jetten M.S.M."/>
            <person name="Mascher T."/>
            <person name="Medema M.H."/>
            <person name="Devos D.P."/>
            <person name="Kaster A.-K."/>
            <person name="Ovreas L."/>
            <person name="Rohde M."/>
            <person name="Galperin M.Y."/>
            <person name="Jogler C."/>
        </authorList>
    </citation>
    <scope>NUCLEOTIDE SEQUENCE [LARGE SCALE GENOMIC DNA]</scope>
    <source>
        <strain evidence="3 4">Pla110</strain>
    </source>
</reference>
<keyword evidence="1" id="KW-0472">Membrane</keyword>
<dbReference type="RefSeq" id="WP_197440303.1">
    <property type="nucleotide sequence ID" value="NZ_CP036281.1"/>
</dbReference>
<proteinExistence type="predicted"/>
<organism evidence="3 4">
    <name type="scientific">Polystyrenella longa</name>
    <dbReference type="NCBI Taxonomy" id="2528007"/>
    <lineage>
        <taxon>Bacteria</taxon>
        <taxon>Pseudomonadati</taxon>
        <taxon>Planctomycetota</taxon>
        <taxon>Planctomycetia</taxon>
        <taxon>Planctomycetales</taxon>
        <taxon>Planctomycetaceae</taxon>
        <taxon>Polystyrenella</taxon>
    </lineage>
</organism>
<gene>
    <name evidence="3" type="ORF">Pla110_39730</name>
</gene>
<evidence type="ECO:0000256" key="1">
    <source>
        <dbReference type="SAM" id="Phobius"/>
    </source>
</evidence>
<dbReference type="SUPFAM" id="SSF49373">
    <property type="entry name" value="Invasin/intimin cell-adhesion fragments"/>
    <property type="match status" value="1"/>
</dbReference>
<dbReference type="InterPro" id="IPR011444">
    <property type="entry name" value="DUF1549"/>
</dbReference>
<keyword evidence="4" id="KW-1185">Reference proteome</keyword>
<dbReference type="SMART" id="SM00635">
    <property type="entry name" value="BID_2"/>
    <property type="match status" value="1"/>
</dbReference>
<dbReference type="InterPro" id="IPR022655">
    <property type="entry name" value="DUF1553"/>
</dbReference>
<accession>A0A518CSM5</accession>
<protein>
    <submittedName>
        <fullName evidence="3">Bacterial Ig-like domain (Group 2)</fullName>
    </submittedName>
</protein>